<dbReference type="InterPro" id="IPR054585">
    <property type="entry name" value="NDH2-like_C"/>
</dbReference>
<accession>A0A1Y2F068</accession>
<name>A0A1Y2F068_9BASI</name>
<organism evidence="8 9">
    <name type="scientific">Leucosporidium creatinivorum</name>
    <dbReference type="NCBI Taxonomy" id="106004"/>
    <lineage>
        <taxon>Eukaryota</taxon>
        <taxon>Fungi</taxon>
        <taxon>Dikarya</taxon>
        <taxon>Basidiomycota</taxon>
        <taxon>Pucciniomycotina</taxon>
        <taxon>Microbotryomycetes</taxon>
        <taxon>Leucosporidiales</taxon>
        <taxon>Leucosporidium</taxon>
    </lineage>
</organism>
<evidence type="ECO:0000256" key="1">
    <source>
        <dbReference type="ARBA" id="ARBA00005272"/>
    </source>
</evidence>
<dbReference type="PRINTS" id="PR00368">
    <property type="entry name" value="FADPNR"/>
</dbReference>
<evidence type="ECO:0000259" key="7">
    <source>
        <dbReference type="Pfam" id="PF22366"/>
    </source>
</evidence>
<dbReference type="AlphaFoldDB" id="A0A1Y2F068"/>
<dbReference type="PANTHER" id="PTHR43706:SF17">
    <property type="entry name" value="NADH DEHYDROGENASE (EUROFUNG)"/>
    <property type="match status" value="1"/>
</dbReference>
<evidence type="ECO:0000256" key="5">
    <source>
        <dbReference type="ARBA" id="ARBA00023027"/>
    </source>
</evidence>
<proteinExistence type="inferred from homology"/>
<dbReference type="InterPro" id="IPR045024">
    <property type="entry name" value="NDH-2"/>
</dbReference>
<dbReference type="EMBL" id="MCGR01000032">
    <property type="protein sequence ID" value="ORY77230.1"/>
    <property type="molecule type" value="Genomic_DNA"/>
</dbReference>
<dbReference type="Pfam" id="PF22366">
    <property type="entry name" value="NDH2_C"/>
    <property type="match status" value="1"/>
</dbReference>
<evidence type="ECO:0000259" key="6">
    <source>
        <dbReference type="Pfam" id="PF07992"/>
    </source>
</evidence>
<evidence type="ECO:0000313" key="8">
    <source>
        <dbReference type="EMBL" id="ORY77230.1"/>
    </source>
</evidence>
<dbReference type="GO" id="GO:0003954">
    <property type="term" value="F:NADH dehydrogenase activity"/>
    <property type="evidence" value="ECO:0007669"/>
    <property type="project" value="InterPro"/>
</dbReference>
<dbReference type="InParanoid" id="A0A1Y2F068"/>
<feature type="domain" description="External alternative NADH-ubiquinone oxidoreductase-like C-terminal" evidence="7">
    <location>
        <begin position="418"/>
        <end position="482"/>
    </location>
</feature>
<keyword evidence="3" id="KW-0274">FAD</keyword>
<evidence type="ECO:0000256" key="3">
    <source>
        <dbReference type="ARBA" id="ARBA00022827"/>
    </source>
</evidence>
<feature type="domain" description="FAD/NAD(P)-binding" evidence="6">
    <location>
        <begin position="36"/>
        <end position="393"/>
    </location>
</feature>
<dbReference type="SUPFAM" id="SSF51905">
    <property type="entry name" value="FAD/NAD(P)-binding domain"/>
    <property type="match status" value="2"/>
</dbReference>
<dbReference type="OrthoDB" id="9992747at2759"/>
<reference evidence="8 9" key="1">
    <citation type="submission" date="2016-07" db="EMBL/GenBank/DDBJ databases">
        <title>Pervasive Adenine N6-methylation of Active Genes in Fungi.</title>
        <authorList>
            <consortium name="DOE Joint Genome Institute"/>
            <person name="Mondo S.J."/>
            <person name="Dannebaum R.O."/>
            <person name="Kuo R.C."/>
            <person name="Labutti K."/>
            <person name="Haridas S."/>
            <person name="Kuo A."/>
            <person name="Salamov A."/>
            <person name="Ahrendt S.R."/>
            <person name="Lipzen A."/>
            <person name="Sullivan W."/>
            <person name="Andreopoulos W.B."/>
            <person name="Clum A."/>
            <person name="Lindquist E."/>
            <person name="Daum C."/>
            <person name="Ramamoorthy G.K."/>
            <person name="Gryganskyi A."/>
            <person name="Culley D."/>
            <person name="Magnuson J.K."/>
            <person name="James T.Y."/>
            <person name="O'Malley M.A."/>
            <person name="Stajich J.E."/>
            <person name="Spatafora J.W."/>
            <person name="Visel A."/>
            <person name="Grigoriev I.V."/>
        </authorList>
    </citation>
    <scope>NUCLEOTIDE SEQUENCE [LARGE SCALE GENOMIC DNA]</scope>
    <source>
        <strain evidence="8 9">62-1032</strain>
    </source>
</reference>
<dbReference type="GO" id="GO:0005739">
    <property type="term" value="C:mitochondrion"/>
    <property type="evidence" value="ECO:0007669"/>
    <property type="project" value="TreeGrafter"/>
</dbReference>
<dbReference type="PRINTS" id="PR00411">
    <property type="entry name" value="PNDRDTASEI"/>
</dbReference>
<dbReference type="InterPro" id="IPR036188">
    <property type="entry name" value="FAD/NAD-bd_sf"/>
</dbReference>
<comment type="similarity">
    <text evidence="1">Belongs to the NADH dehydrogenase family.</text>
</comment>
<dbReference type="STRING" id="106004.A0A1Y2F068"/>
<protein>
    <submittedName>
        <fullName evidence="8">Pyridine nucleotide-disulfide oxidoreductase-domain-containing protein</fullName>
    </submittedName>
</protein>
<dbReference type="Pfam" id="PF07992">
    <property type="entry name" value="Pyr_redox_2"/>
    <property type="match status" value="1"/>
</dbReference>
<evidence type="ECO:0000256" key="2">
    <source>
        <dbReference type="ARBA" id="ARBA00022630"/>
    </source>
</evidence>
<sequence>MLLNRTASTVLRPLQGAPGSSPLRSFSSTASRDKQKLVILGSGWAGYQLLAKVDKQAYDVVLVSPNTYFAFTPLLASTAVGTLEFRCALEPVRRYGDSVSSYQAWCKKIDFKRKKIECLPALVSNVKAKIEKQVEQAALAQLGDAPGLSTPVPSLPGVKPFTVEYDKLVIAVGAYSQTFNTPGVKEYSHFLKNVGDARMIRSRILECFELASQPTLTDIERRNLLSFVIVGGGPTGVEFAAELHDLLASDMLRHYPALAPIARITIYDVGAKILGAFDEGLVKYATDQFARQGVSIKTKRRVTRVNEASIEIAGEGEVPFGMLVWSTGLCASTLVRSITELKHDERTQSLTVDGYFNPTWNDGKLCEDVFVIGDCAVLEERLPATAQVANQEAKHLAKILNNQMRDRAPPPPFEFVNQGLLTYIGNWKALFDRSGASGGPKSKEAGRLAWLVWRSAYWSQALSLRNKASLAFYWFLNWIFGRSITRF</sequence>
<evidence type="ECO:0000256" key="4">
    <source>
        <dbReference type="ARBA" id="ARBA00023002"/>
    </source>
</evidence>
<keyword evidence="5" id="KW-0520">NAD</keyword>
<gene>
    <name evidence="8" type="ORF">BCR35DRAFT_332617</name>
</gene>
<keyword evidence="9" id="KW-1185">Reference proteome</keyword>
<dbReference type="InterPro" id="IPR023753">
    <property type="entry name" value="FAD/NAD-binding_dom"/>
</dbReference>
<evidence type="ECO:0000313" key="9">
    <source>
        <dbReference type="Proteomes" id="UP000193467"/>
    </source>
</evidence>
<dbReference type="Proteomes" id="UP000193467">
    <property type="component" value="Unassembled WGS sequence"/>
</dbReference>
<dbReference type="PANTHER" id="PTHR43706">
    <property type="entry name" value="NADH DEHYDROGENASE"/>
    <property type="match status" value="1"/>
</dbReference>
<keyword evidence="2" id="KW-0285">Flavoprotein</keyword>
<comment type="caution">
    <text evidence="8">The sequence shown here is derived from an EMBL/GenBank/DDBJ whole genome shotgun (WGS) entry which is preliminary data.</text>
</comment>
<keyword evidence="4" id="KW-0560">Oxidoreductase</keyword>
<dbReference type="Gene3D" id="3.50.50.100">
    <property type="match status" value="1"/>
</dbReference>